<evidence type="ECO:0000256" key="3">
    <source>
        <dbReference type="ARBA" id="ARBA00023186"/>
    </source>
</evidence>
<dbReference type="AlphaFoldDB" id="A0A1R1XAH0"/>
<gene>
    <name evidence="6" type="ORF">AYI70_g9600</name>
</gene>
<proteinExistence type="inferred from homology"/>
<dbReference type="SUPFAM" id="SSF74924">
    <property type="entry name" value="Cap-Gly domain"/>
    <property type="match status" value="1"/>
</dbReference>
<name>A0A1R1XAH0_9FUNG</name>
<dbReference type="FunFam" id="2.30.30.190:FF:000013">
    <property type="entry name" value="Tubulin-folding cofactor B"/>
    <property type="match status" value="1"/>
</dbReference>
<dbReference type="GO" id="GO:0051010">
    <property type="term" value="F:microtubule plus-end binding"/>
    <property type="evidence" value="ECO:0007669"/>
    <property type="project" value="TreeGrafter"/>
</dbReference>
<reference evidence="6 7" key="1">
    <citation type="submission" date="2017-01" db="EMBL/GenBank/DDBJ databases">
        <authorList>
            <person name="Mah S.A."/>
            <person name="Swanson W.J."/>
            <person name="Moy G.W."/>
            <person name="Vacquier V.D."/>
        </authorList>
    </citation>
    <scope>NUCLEOTIDE SEQUENCE [LARGE SCALE GENOMIC DNA]</scope>
    <source>
        <strain evidence="6 7">GSMNP</strain>
    </source>
</reference>
<dbReference type="GO" id="GO:0005829">
    <property type="term" value="C:cytosol"/>
    <property type="evidence" value="ECO:0007669"/>
    <property type="project" value="UniProtKB-ARBA"/>
</dbReference>
<organism evidence="6 7">
    <name type="scientific">Smittium culicis</name>
    <dbReference type="NCBI Taxonomy" id="133412"/>
    <lineage>
        <taxon>Eukaryota</taxon>
        <taxon>Fungi</taxon>
        <taxon>Fungi incertae sedis</taxon>
        <taxon>Zoopagomycota</taxon>
        <taxon>Kickxellomycotina</taxon>
        <taxon>Harpellomycetes</taxon>
        <taxon>Harpellales</taxon>
        <taxon>Legeriomycetaceae</taxon>
        <taxon>Smittium</taxon>
    </lineage>
</organism>
<comment type="caution">
    <text evidence="6">The sequence shown here is derived from an EMBL/GenBank/DDBJ whole genome shotgun (WGS) entry which is preliminary data.</text>
</comment>
<dbReference type="PANTHER" id="PTHR18916">
    <property type="entry name" value="DYNACTIN 1-RELATED MICROTUBULE-BINDING"/>
    <property type="match status" value="1"/>
</dbReference>
<dbReference type="GO" id="GO:0031122">
    <property type="term" value="P:cytoplasmic microtubule organization"/>
    <property type="evidence" value="ECO:0007669"/>
    <property type="project" value="TreeGrafter"/>
</dbReference>
<evidence type="ECO:0000259" key="5">
    <source>
        <dbReference type="PROSITE" id="PS50245"/>
    </source>
</evidence>
<dbReference type="GO" id="GO:0005938">
    <property type="term" value="C:cell cortex"/>
    <property type="evidence" value="ECO:0007669"/>
    <property type="project" value="TreeGrafter"/>
</dbReference>
<dbReference type="PANTHER" id="PTHR18916:SF85">
    <property type="entry name" value="TUBULIN-FOLDING COFACTOR B"/>
    <property type="match status" value="1"/>
</dbReference>
<dbReference type="Gene3D" id="2.30.30.190">
    <property type="entry name" value="CAP Gly-rich-like domain"/>
    <property type="match status" value="1"/>
</dbReference>
<evidence type="ECO:0000256" key="2">
    <source>
        <dbReference type="ARBA" id="ARBA00022490"/>
    </source>
</evidence>
<keyword evidence="7" id="KW-1185">Reference proteome</keyword>
<feature type="domain" description="CAP-Gly" evidence="5">
    <location>
        <begin position="145"/>
        <end position="187"/>
    </location>
</feature>
<comment type="subcellular location">
    <subcellularLocation>
        <location evidence="1">Cytoplasm</location>
    </subcellularLocation>
</comment>
<keyword evidence="3" id="KW-0143">Chaperone</keyword>
<accession>A0A1R1XAH0</accession>
<dbReference type="STRING" id="133412.A0A1R1XAH0"/>
<comment type="similarity">
    <text evidence="4">Belongs to the TBCB family.</text>
</comment>
<dbReference type="Proteomes" id="UP000187283">
    <property type="component" value="Unassembled WGS sequence"/>
</dbReference>
<dbReference type="InterPro" id="IPR036859">
    <property type="entry name" value="CAP-Gly_dom_sf"/>
</dbReference>
<dbReference type="Pfam" id="PF01302">
    <property type="entry name" value="CAP_GLY"/>
    <property type="match status" value="1"/>
</dbReference>
<dbReference type="PROSITE" id="PS50245">
    <property type="entry name" value="CAP_GLY_2"/>
    <property type="match status" value="1"/>
</dbReference>
<protein>
    <submittedName>
        <fullName evidence="6">Tubulin-folding cofactor B</fullName>
    </submittedName>
</protein>
<evidence type="ECO:0000313" key="7">
    <source>
        <dbReference type="Proteomes" id="UP000187283"/>
    </source>
</evidence>
<keyword evidence="2" id="KW-0963">Cytoplasm</keyword>
<dbReference type="EMBL" id="LSSN01004372">
    <property type="protein sequence ID" value="OMJ11625.1"/>
    <property type="molecule type" value="Genomic_DNA"/>
</dbReference>
<evidence type="ECO:0000256" key="4">
    <source>
        <dbReference type="ARBA" id="ARBA00025779"/>
    </source>
</evidence>
<dbReference type="OrthoDB" id="2130750at2759"/>
<evidence type="ECO:0000256" key="1">
    <source>
        <dbReference type="ARBA" id="ARBA00004496"/>
    </source>
</evidence>
<sequence>MAGDMAISLYRGDTLVSSLDGAEADELMLGYFGVQEYDVLKVDGNRSNFTRVVDFDDLDKVEKYEMPTEHITRALNAYNLQSSDTVAAFKKLNKIGRFGEQQAATPHQDSESIEELKARISLNSRCEVRMTNEGLARRGTVRFVGKTEFASGLWVGVEYDEPLGKNDGSINGVRYFSCADKYGAFVRPTTVECGDFPEELDISDLEEL</sequence>
<dbReference type="GO" id="GO:0005634">
    <property type="term" value="C:nucleus"/>
    <property type="evidence" value="ECO:0007669"/>
    <property type="project" value="TreeGrafter"/>
</dbReference>
<dbReference type="SMART" id="SM01052">
    <property type="entry name" value="CAP_GLY"/>
    <property type="match status" value="1"/>
</dbReference>
<dbReference type="InterPro" id="IPR000938">
    <property type="entry name" value="CAP-Gly_domain"/>
</dbReference>
<dbReference type="PROSITE" id="PS00845">
    <property type="entry name" value="CAP_GLY_1"/>
    <property type="match status" value="1"/>
</dbReference>
<dbReference type="GO" id="GO:0035371">
    <property type="term" value="C:microtubule plus-end"/>
    <property type="evidence" value="ECO:0007669"/>
    <property type="project" value="TreeGrafter"/>
</dbReference>
<evidence type="ECO:0000313" key="6">
    <source>
        <dbReference type="EMBL" id="OMJ11625.1"/>
    </source>
</evidence>